<dbReference type="AlphaFoldDB" id="A0A0R2NT88"/>
<dbReference type="InterPro" id="IPR029039">
    <property type="entry name" value="Flavoprotein-like_sf"/>
</dbReference>
<sequence length="445" mass="48628">MLKLVGIAGSVADQSYNRMLLKFIATHFSDLIDLEILDIDDVPMFNQSDDQTDGDAVQFLNRKITQADGVIIATPEHNHTITASLKSVIEWLSFKIHPLSGKPLMIVGASYYDQGSSRAQLNLRQILESPGVDAIVMPGNEFLLGDVKTAFDDHNNLKDDRTVGFLKETIGKFTQFVKVINSMNDKADEGWKKEDLESHGTVDTTIKGLDMHADDWVEQAAEKTHAAEGSDYVKLDRGVLTVDQLNWFLNSMPMELTYADDNNQFLYYNHTMDVKDMLAGRTPGSAGNPMADCHPKAAIPHVQQVVHMLRTGKTDLFKLPVPGMGPDKYIMHYYQAMHDDQGGYRGINEFVLDLMPIVKYYLEHTGQVLAKDPNAKADAVSGASSHAAAEKAKPDDVSGASADTEKPAEKPATDEVSGASASADVETKPAAPKDVDSVSGASAKD</sequence>
<dbReference type="Proteomes" id="UP000050920">
    <property type="component" value="Unassembled WGS sequence"/>
</dbReference>
<protein>
    <submittedName>
        <fullName evidence="3">Oxidoreductase</fullName>
    </submittedName>
</protein>
<evidence type="ECO:0000256" key="1">
    <source>
        <dbReference type="SAM" id="MobiDB-lite"/>
    </source>
</evidence>
<dbReference type="Pfam" id="PF03358">
    <property type="entry name" value="FMN_red"/>
    <property type="match status" value="1"/>
</dbReference>
<feature type="domain" description="NADPH-dependent FMN reductase-like" evidence="2">
    <location>
        <begin position="3"/>
        <end position="145"/>
    </location>
</feature>
<dbReference type="Pfam" id="PF13596">
    <property type="entry name" value="PAS_10"/>
    <property type="match status" value="1"/>
</dbReference>
<dbReference type="Gene3D" id="3.30.450.20">
    <property type="entry name" value="PAS domain"/>
    <property type="match status" value="1"/>
</dbReference>
<evidence type="ECO:0000259" key="2">
    <source>
        <dbReference type="Pfam" id="PF03358"/>
    </source>
</evidence>
<gene>
    <name evidence="3" type="ORF">DY78_GL000216</name>
</gene>
<dbReference type="EMBL" id="AYGX02000083">
    <property type="protein sequence ID" value="KRO27245.1"/>
    <property type="molecule type" value="Genomic_DNA"/>
</dbReference>
<proteinExistence type="predicted"/>
<organism evidence="3 4">
    <name type="scientific">Lactiplantibacillus fabifermentans DSM 21115</name>
    <dbReference type="NCBI Taxonomy" id="1413187"/>
    <lineage>
        <taxon>Bacteria</taxon>
        <taxon>Bacillati</taxon>
        <taxon>Bacillota</taxon>
        <taxon>Bacilli</taxon>
        <taxon>Lactobacillales</taxon>
        <taxon>Lactobacillaceae</taxon>
        <taxon>Lactiplantibacillus</taxon>
    </lineage>
</organism>
<feature type="compositionally biased region" description="Basic and acidic residues" evidence="1">
    <location>
        <begin position="403"/>
        <end position="413"/>
    </location>
</feature>
<dbReference type="GO" id="GO:0016491">
    <property type="term" value="F:oxidoreductase activity"/>
    <property type="evidence" value="ECO:0007669"/>
    <property type="project" value="InterPro"/>
</dbReference>
<name>A0A0R2NT88_9LACO</name>
<dbReference type="InterPro" id="IPR050712">
    <property type="entry name" value="NAD(P)H-dep_reductase"/>
</dbReference>
<evidence type="ECO:0000313" key="4">
    <source>
        <dbReference type="Proteomes" id="UP000050920"/>
    </source>
</evidence>
<feature type="region of interest" description="Disordered" evidence="1">
    <location>
        <begin position="380"/>
        <end position="445"/>
    </location>
</feature>
<dbReference type="PANTHER" id="PTHR30543:SF21">
    <property type="entry name" value="NAD(P)H-DEPENDENT FMN REDUCTASE LOT6"/>
    <property type="match status" value="1"/>
</dbReference>
<dbReference type="GO" id="GO:0010181">
    <property type="term" value="F:FMN binding"/>
    <property type="evidence" value="ECO:0007669"/>
    <property type="project" value="TreeGrafter"/>
</dbReference>
<dbReference type="Gene3D" id="3.40.50.360">
    <property type="match status" value="1"/>
</dbReference>
<feature type="compositionally biased region" description="Basic and acidic residues" evidence="1">
    <location>
        <begin position="425"/>
        <end position="436"/>
    </location>
</feature>
<dbReference type="PANTHER" id="PTHR30543">
    <property type="entry name" value="CHROMATE REDUCTASE"/>
    <property type="match status" value="1"/>
</dbReference>
<evidence type="ECO:0000313" key="3">
    <source>
        <dbReference type="EMBL" id="KRO27245.1"/>
    </source>
</evidence>
<dbReference type="InterPro" id="IPR005025">
    <property type="entry name" value="FMN_Rdtase-like_dom"/>
</dbReference>
<keyword evidence="4" id="KW-1185">Reference proteome</keyword>
<reference evidence="3 4" key="1">
    <citation type="journal article" date="2015" name="Genome Announc.">
        <title>Expanding the biotechnology potential of lactobacilli through comparative genomics of 213 strains and associated genera.</title>
        <authorList>
            <person name="Sun Z."/>
            <person name="Harris H.M."/>
            <person name="McCann A."/>
            <person name="Guo C."/>
            <person name="Argimon S."/>
            <person name="Zhang W."/>
            <person name="Yang X."/>
            <person name="Jeffery I.B."/>
            <person name="Cooney J.C."/>
            <person name="Kagawa T.F."/>
            <person name="Liu W."/>
            <person name="Song Y."/>
            <person name="Salvetti E."/>
            <person name="Wrobel A."/>
            <person name="Rasinkangas P."/>
            <person name="Parkhill J."/>
            <person name="Rea M.C."/>
            <person name="O'Sullivan O."/>
            <person name="Ritari J."/>
            <person name="Douillard F.P."/>
            <person name="Paul Ross R."/>
            <person name="Yang R."/>
            <person name="Briner A.E."/>
            <person name="Felis G.E."/>
            <person name="de Vos W.M."/>
            <person name="Barrangou R."/>
            <person name="Klaenhammer T.R."/>
            <person name="Caufield P.W."/>
            <person name="Cui Y."/>
            <person name="Zhang H."/>
            <person name="O'Toole P.W."/>
        </authorList>
    </citation>
    <scope>NUCLEOTIDE SEQUENCE [LARGE SCALE GENOMIC DNA]</scope>
    <source>
        <strain evidence="3 4">DSM 21115</strain>
    </source>
</reference>
<accession>A0A0R2NT88</accession>
<dbReference type="GO" id="GO:0005829">
    <property type="term" value="C:cytosol"/>
    <property type="evidence" value="ECO:0007669"/>
    <property type="project" value="TreeGrafter"/>
</dbReference>
<dbReference type="SUPFAM" id="SSF52218">
    <property type="entry name" value="Flavoproteins"/>
    <property type="match status" value="1"/>
</dbReference>
<comment type="caution">
    <text evidence="3">The sequence shown here is derived from an EMBL/GenBank/DDBJ whole genome shotgun (WGS) entry which is preliminary data.</text>
</comment>